<evidence type="ECO:0000256" key="2">
    <source>
        <dbReference type="ARBA" id="ARBA00022980"/>
    </source>
</evidence>
<dbReference type="AlphaFoldDB" id="A0A1H5KE49"/>
<keyword evidence="2 5" id="KW-0689">Ribosomal protein</keyword>
<keyword evidence="3 5" id="KW-0687">Ribonucleoprotein</keyword>
<dbReference type="Gene3D" id="2.20.28.120">
    <property type="entry name" value="Ribosomal protein L33"/>
    <property type="match status" value="1"/>
</dbReference>
<dbReference type="STRING" id="648782.SAMN04488554_2218"/>
<dbReference type="OrthoDB" id="21586at2"/>
<dbReference type="InterPro" id="IPR011332">
    <property type="entry name" value="Ribosomal_zn-bd"/>
</dbReference>
<evidence type="ECO:0000256" key="3">
    <source>
        <dbReference type="ARBA" id="ARBA00023274"/>
    </source>
</evidence>
<evidence type="ECO:0000256" key="4">
    <source>
        <dbReference type="ARBA" id="ARBA00035176"/>
    </source>
</evidence>
<dbReference type="GO" id="GO:0022625">
    <property type="term" value="C:cytosolic large ribosomal subunit"/>
    <property type="evidence" value="ECO:0007669"/>
    <property type="project" value="TreeGrafter"/>
</dbReference>
<dbReference type="NCBIfam" id="TIGR01023">
    <property type="entry name" value="rpmG_bact"/>
    <property type="match status" value="1"/>
</dbReference>
<name>A0A1H5KE49_9MICO</name>
<dbReference type="EMBL" id="FNTX01000002">
    <property type="protein sequence ID" value="SEE63106.1"/>
    <property type="molecule type" value="Genomic_DNA"/>
</dbReference>
<dbReference type="InterPro" id="IPR038584">
    <property type="entry name" value="Ribosomal_bL33_sf"/>
</dbReference>
<sequence length="56" mass="6662">MAKKSADVRPKVVIQSTAGTGYRYITEKNRRNSPDRLVLMKYDPRVRRHVEFKEIR</sequence>
<reference evidence="7" key="1">
    <citation type="submission" date="2016-10" db="EMBL/GenBank/DDBJ databases">
        <authorList>
            <person name="Varghese N."/>
            <person name="Submissions S."/>
        </authorList>
    </citation>
    <scope>NUCLEOTIDE SEQUENCE [LARGE SCALE GENOMIC DNA]</scope>
    <source>
        <strain evidence="7">DSM 21368</strain>
    </source>
</reference>
<dbReference type="PROSITE" id="PS00582">
    <property type="entry name" value="RIBOSOMAL_L33"/>
    <property type="match status" value="1"/>
</dbReference>
<proteinExistence type="inferred from homology"/>
<evidence type="ECO:0000256" key="5">
    <source>
        <dbReference type="HAMAP-Rule" id="MF_00294"/>
    </source>
</evidence>
<dbReference type="Proteomes" id="UP000199220">
    <property type="component" value="Unassembled WGS sequence"/>
</dbReference>
<accession>A0A1H5KE49</accession>
<dbReference type="NCBIfam" id="NF001860">
    <property type="entry name" value="PRK00595.1"/>
    <property type="match status" value="1"/>
</dbReference>
<evidence type="ECO:0000313" key="7">
    <source>
        <dbReference type="Proteomes" id="UP000199220"/>
    </source>
</evidence>
<dbReference type="Pfam" id="PF00471">
    <property type="entry name" value="Ribosomal_L33"/>
    <property type="match status" value="1"/>
</dbReference>
<dbReference type="InterPro" id="IPR001705">
    <property type="entry name" value="Ribosomal_bL33"/>
</dbReference>
<dbReference type="SUPFAM" id="SSF57829">
    <property type="entry name" value="Zn-binding ribosomal proteins"/>
    <property type="match status" value="1"/>
</dbReference>
<dbReference type="PANTHER" id="PTHR15238:SF1">
    <property type="entry name" value="LARGE RIBOSOMAL SUBUNIT PROTEIN BL33M"/>
    <property type="match status" value="1"/>
</dbReference>
<organism evidence="6 7">
    <name type="scientific">Ruania alba</name>
    <dbReference type="NCBI Taxonomy" id="648782"/>
    <lineage>
        <taxon>Bacteria</taxon>
        <taxon>Bacillati</taxon>
        <taxon>Actinomycetota</taxon>
        <taxon>Actinomycetes</taxon>
        <taxon>Micrococcales</taxon>
        <taxon>Ruaniaceae</taxon>
        <taxon>Ruania</taxon>
    </lineage>
</organism>
<dbReference type="GO" id="GO:0003735">
    <property type="term" value="F:structural constituent of ribosome"/>
    <property type="evidence" value="ECO:0007669"/>
    <property type="project" value="InterPro"/>
</dbReference>
<comment type="similarity">
    <text evidence="1 5">Belongs to the bacterial ribosomal protein bL33 family.</text>
</comment>
<keyword evidence="7" id="KW-1185">Reference proteome</keyword>
<gene>
    <name evidence="5" type="primary">rpmG</name>
    <name evidence="6" type="ORF">SAMN04488554_2218</name>
</gene>
<dbReference type="RefSeq" id="WP_089773212.1">
    <property type="nucleotide sequence ID" value="NZ_FNTX01000002.1"/>
</dbReference>
<evidence type="ECO:0000313" key="6">
    <source>
        <dbReference type="EMBL" id="SEE63106.1"/>
    </source>
</evidence>
<dbReference type="GO" id="GO:0006412">
    <property type="term" value="P:translation"/>
    <property type="evidence" value="ECO:0007669"/>
    <property type="project" value="UniProtKB-UniRule"/>
</dbReference>
<dbReference type="PANTHER" id="PTHR15238">
    <property type="entry name" value="54S RIBOSOMAL PROTEIN L39, MITOCHONDRIAL"/>
    <property type="match status" value="1"/>
</dbReference>
<dbReference type="HAMAP" id="MF_00294">
    <property type="entry name" value="Ribosomal_bL33"/>
    <property type="match status" value="1"/>
</dbReference>
<dbReference type="InterPro" id="IPR018264">
    <property type="entry name" value="Ribosomal_bL33_CS"/>
</dbReference>
<evidence type="ECO:0000256" key="1">
    <source>
        <dbReference type="ARBA" id="ARBA00007596"/>
    </source>
</evidence>
<protein>
    <recommendedName>
        <fullName evidence="4 5">Large ribosomal subunit protein bL33</fullName>
    </recommendedName>
</protein>